<dbReference type="InterPro" id="IPR016167">
    <property type="entry name" value="FAD-bd_PCMH_sub1"/>
</dbReference>
<proteinExistence type="predicted"/>
<dbReference type="InterPro" id="IPR016166">
    <property type="entry name" value="FAD-bd_PCMH"/>
</dbReference>
<keyword evidence="1" id="KW-0560">Oxidoreductase</keyword>
<dbReference type="EMBL" id="CP146203">
    <property type="protein sequence ID" value="XBH21393.1"/>
    <property type="molecule type" value="Genomic_DNA"/>
</dbReference>
<evidence type="ECO:0000256" key="1">
    <source>
        <dbReference type="ARBA" id="ARBA00023002"/>
    </source>
</evidence>
<dbReference type="GO" id="GO:0003885">
    <property type="term" value="F:D-arabinono-1,4-lactone oxidase activity"/>
    <property type="evidence" value="ECO:0007669"/>
    <property type="project" value="InterPro"/>
</dbReference>
<dbReference type="GO" id="GO:0080049">
    <property type="term" value="F:L-gulono-1,4-lactone dehydrogenase activity"/>
    <property type="evidence" value="ECO:0007669"/>
    <property type="project" value="TreeGrafter"/>
</dbReference>
<protein>
    <submittedName>
        <fullName evidence="3">D-arabinono-1,4-lactone oxidase</fullName>
    </submittedName>
</protein>
<gene>
    <name evidence="3" type="ORF">V5R04_14450</name>
</gene>
<dbReference type="GO" id="GO:0016020">
    <property type="term" value="C:membrane"/>
    <property type="evidence" value="ECO:0007669"/>
    <property type="project" value="InterPro"/>
</dbReference>
<dbReference type="InterPro" id="IPR006094">
    <property type="entry name" value="Oxid_FAD_bind_N"/>
</dbReference>
<dbReference type="Gene3D" id="3.30.465.10">
    <property type="match status" value="1"/>
</dbReference>
<reference evidence="3" key="1">
    <citation type="submission" date="2024-02" db="EMBL/GenBank/DDBJ databases">
        <title>Tomenella chthoni gen. nov. sp. nov., a member of the family Jonesiaceae isolated from bat guano.</title>
        <authorList>
            <person name="Miller S.L."/>
            <person name="King J."/>
            <person name="Sankaranarayanan K."/>
            <person name="Lawson P.A."/>
        </authorList>
    </citation>
    <scope>NUCLEOTIDE SEQUENCE</scope>
    <source>
        <strain evidence="3">BS-20</strain>
    </source>
</reference>
<dbReference type="PANTHER" id="PTHR43762:SF1">
    <property type="entry name" value="D-ARABINONO-1,4-LACTONE OXIDASE"/>
    <property type="match status" value="1"/>
</dbReference>
<dbReference type="InterPro" id="IPR010031">
    <property type="entry name" value="FAD_lactone_oxidase-like"/>
</dbReference>
<dbReference type="Gene3D" id="1.10.45.10">
    <property type="entry name" value="Vanillyl-alcohol Oxidase, Chain A, domain 4"/>
    <property type="match status" value="1"/>
</dbReference>
<evidence type="ECO:0000313" key="3">
    <source>
        <dbReference type="EMBL" id="XBH21393.1"/>
    </source>
</evidence>
<dbReference type="InterPro" id="IPR016169">
    <property type="entry name" value="FAD-bd_PCMH_sub2"/>
</dbReference>
<dbReference type="Gene3D" id="3.30.70.2520">
    <property type="match status" value="1"/>
</dbReference>
<organism evidence="3">
    <name type="scientific">Jonesiaceae bacterium BS-20</name>
    <dbReference type="NCBI Taxonomy" id="3120821"/>
    <lineage>
        <taxon>Bacteria</taxon>
        <taxon>Bacillati</taxon>
        <taxon>Actinomycetota</taxon>
        <taxon>Actinomycetes</taxon>
        <taxon>Micrococcales</taxon>
        <taxon>Jonesiaceae</taxon>
    </lineage>
</organism>
<dbReference type="Pfam" id="PF01565">
    <property type="entry name" value="FAD_binding_4"/>
    <property type="match status" value="1"/>
</dbReference>
<dbReference type="Pfam" id="PF04030">
    <property type="entry name" value="ALO"/>
    <property type="match status" value="1"/>
</dbReference>
<dbReference type="Gene3D" id="3.30.70.2530">
    <property type="match status" value="1"/>
</dbReference>
<dbReference type="GO" id="GO:0071949">
    <property type="term" value="F:FAD binding"/>
    <property type="evidence" value="ECO:0007669"/>
    <property type="project" value="InterPro"/>
</dbReference>
<dbReference type="PROSITE" id="PS51387">
    <property type="entry name" value="FAD_PCMH"/>
    <property type="match status" value="1"/>
</dbReference>
<feature type="domain" description="FAD-binding PCMH-type" evidence="2">
    <location>
        <begin position="25"/>
        <end position="201"/>
    </location>
</feature>
<dbReference type="InterPro" id="IPR036318">
    <property type="entry name" value="FAD-bd_PCMH-like_sf"/>
</dbReference>
<dbReference type="Gene3D" id="3.30.43.10">
    <property type="entry name" value="Uridine Diphospho-n-acetylenolpyruvylglucosamine Reductase, domain 2"/>
    <property type="match status" value="1"/>
</dbReference>
<dbReference type="InterPro" id="IPR007173">
    <property type="entry name" value="ALO_C"/>
</dbReference>
<evidence type="ECO:0000259" key="2">
    <source>
        <dbReference type="PROSITE" id="PS51387"/>
    </source>
</evidence>
<dbReference type="PANTHER" id="PTHR43762">
    <property type="entry name" value="L-GULONOLACTONE OXIDASE"/>
    <property type="match status" value="1"/>
</dbReference>
<name>A0AAU7DW11_9MICO</name>
<dbReference type="AlphaFoldDB" id="A0AAU7DW11"/>
<dbReference type="InterPro" id="IPR016171">
    <property type="entry name" value="Vanillyl_alc_oxidase_C-sub2"/>
</dbReference>
<sequence>MSLSAPHPKIPPISTAAGKNWAGNLTYSARDLAAPTTGAELAAAMSKNDGPIKFLGSRHCFNNVADTDGTMITLTEFEPLTARTLEIQEHPDRPGHGWVRVPAATTYGSLAQLLDQQGWAISNFASLPHISIAGAIATGTHGSGNNNRALVGDIRAFEIMTPSGQVRTARRDGTGDFPYEAAVHLGVFGALTFVEIDIERQYQVRQDLFTGLAWDQVWENFDAITSSAYSVSMFTRWYSTEVDQVWLKSRTTGDLTAAQGESFFGAQRATVKLHPLPNVDPLHCTEQLGVPGPSHERLAHFKMGFTPSKGEELQSEYLIPRRNAVPAIQAVLALGAKIRPLLFISEIRTMAADGGWLSPSGQEDSIGLHFTWHQREAEVMRLLPEIEAALEPFTVRPHWGKLHTFTKERLAPLYPHFDDFVALARECDPTGRLSNAYLRETLGL</sequence>
<accession>A0AAU7DW11</accession>
<dbReference type="SUPFAM" id="SSF56176">
    <property type="entry name" value="FAD-binding/transporter-associated domain-like"/>
    <property type="match status" value="1"/>
</dbReference>